<dbReference type="KEGG" id="tap:GZ22_07995"/>
<gene>
    <name evidence="7" type="ORF">GZ22_07995</name>
</gene>
<dbReference type="GO" id="GO:0051537">
    <property type="term" value="F:2 iron, 2 sulfur cluster binding"/>
    <property type="evidence" value="ECO:0007669"/>
    <property type="project" value="UniProtKB-KW"/>
</dbReference>
<dbReference type="FunFam" id="2.102.10.10:FF:000014">
    <property type="entry name" value="Oxidoreductase, FAD dependent"/>
    <property type="match status" value="1"/>
</dbReference>
<dbReference type="GO" id="GO:0046872">
    <property type="term" value="F:metal ion binding"/>
    <property type="evidence" value="ECO:0007669"/>
    <property type="project" value="UniProtKB-KW"/>
</dbReference>
<dbReference type="InterPro" id="IPR017941">
    <property type="entry name" value="Rieske_2Fe-2S"/>
</dbReference>
<dbReference type="PANTHER" id="PTHR13847">
    <property type="entry name" value="SARCOSINE DEHYDROGENASE-RELATED"/>
    <property type="match status" value="1"/>
</dbReference>
<dbReference type="GO" id="GO:0004497">
    <property type="term" value="F:monooxygenase activity"/>
    <property type="evidence" value="ECO:0007669"/>
    <property type="project" value="UniProtKB-ARBA"/>
</dbReference>
<dbReference type="SUPFAM" id="SSF51905">
    <property type="entry name" value="FAD/NAD(P)-binding domain"/>
    <property type="match status" value="1"/>
</dbReference>
<evidence type="ECO:0000256" key="4">
    <source>
        <dbReference type="ARBA" id="ARBA00023014"/>
    </source>
</evidence>
<dbReference type="InterPro" id="IPR006076">
    <property type="entry name" value="FAD-dep_OxRdtase"/>
</dbReference>
<evidence type="ECO:0000259" key="6">
    <source>
        <dbReference type="PROSITE" id="PS51296"/>
    </source>
</evidence>
<accession>A0A075LKI5</accession>
<dbReference type="PANTHER" id="PTHR13847:SF274">
    <property type="entry name" value="RIESKE 2FE-2S IRON-SULFUR PROTEIN YHFW-RELATED"/>
    <property type="match status" value="1"/>
</dbReference>
<dbReference type="OrthoDB" id="9767869at2"/>
<dbReference type="GO" id="GO:0016020">
    <property type="term" value="C:membrane"/>
    <property type="evidence" value="ECO:0007669"/>
    <property type="project" value="InterPro"/>
</dbReference>
<dbReference type="Pfam" id="PF00355">
    <property type="entry name" value="Rieske"/>
    <property type="match status" value="1"/>
</dbReference>
<sequence>MTHNKSYWREKTEIPQFESLRYDTESDIVIVGGGITGVVTGYMLAKEGRQVTILEADSLYSGTTGYTTAKLTAQHGLIYDEYIQHFNTDTAKTHYEACMDAIKFVKESTSAHSIDCHLTEQDAYIYTKEKQNITKLEKEYEAYQKLGIQGELTDSIPLGFDIEKALTMKGQYQYHPLKFLNGLLKVILDNGGKIYTDTPVDTIEEGQNPVVVTKSGLKISCKKVVVASHFPFYDGKGFYFARLYQDRSYVVAAKPKTSYPGGMYINADTPSRSIRSMETEEHGTLLLIGGESHRTGEGHPEETYYKELTDFAAYMGTETPIYMWSAQDIVTLDNLPYIGHISKGNDNIFVATGYRKWGMTSSIVAGLEISSLITAGVSRYKNIYQPSRFQADPDLGSVTKNVMEVAKEFVLGKLEQPYEYVPNLKRGEATKVRFNGLLLGVYKDESGEIHQVDTTCTHMKCEVNWNSAESSWDCPCHGSRFSGTGEVLEGPAKKPLKKLDRGLNS</sequence>
<keyword evidence="4" id="KW-0411">Iron-sulfur</keyword>
<evidence type="ECO:0000313" key="8">
    <source>
        <dbReference type="Proteomes" id="UP000027980"/>
    </source>
</evidence>
<organism evidence="7 8">
    <name type="scientific">Terribacillus saccharophilus</name>
    <dbReference type="NCBI Taxonomy" id="361277"/>
    <lineage>
        <taxon>Bacteria</taxon>
        <taxon>Bacillati</taxon>
        <taxon>Bacillota</taxon>
        <taxon>Bacilli</taxon>
        <taxon>Bacillales</taxon>
        <taxon>Bacillaceae</taxon>
        <taxon>Terribacillus</taxon>
    </lineage>
</organism>
<dbReference type="PRINTS" id="PR00162">
    <property type="entry name" value="RIESKE"/>
</dbReference>
<dbReference type="GeneID" id="34220965"/>
<keyword evidence="2" id="KW-0479">Metal-binding</keyword>
<dbReference type="Pfam" id="PF01266">
    <property type="entry name" value="DAO"/>
    <property type="match status" value="1"/>
</dbReference>
<dbReference type="Gene3D" id="3.50.50.60">
    <property type="entry name" value="FAD/NAD(P)-binding domain"/>
    <property type="match status" value="1"/>
</dbReference>
<protein>
    <submittedName>
        <fullName evidence="7">(2Fe-2S)-binding protein</fullName>
    </submittedName>
</protein>
<dbReference type="HOGENOM" id="CLU_007884_15_1_9"/>
<dbReference type="GO" id="GO:0005737">
    <property type="term" value="C:cytoplasm"/>
    <property type="evidence" value="ECO:0007669"/>
    <property type="project" value="TreeGrafter"/>
</dbReference>
<dbReference type="Gene3D" id="3.30.9.10">
    <property type="entry name" value="D-Amino Acid Oxidase, subunit A, domain 2"/>
    <property type="match status" value="1"/>
</dbReference>
<evidence type="ECO:0000256" key="2">
    <source>
        <dbReference type="ARBA" id="ARBA00022723"/>
    </source>
</evidence>
<dbReference type="GO" id="GO:0016705">
    <property type="term" value="F:oxidoreductase activity, acting on paired donors, with incorporation or reduction of molecular oxygen"/>
    <property type="evidence" value="ECO:0007669"/>
    <property type="project" value="UniProtKB-ARBA"/>
</dbReference>
<dbReference type="InterPro" id="IPR005805">
    <property type="entry name" value="Rieske_Fe-S_prot_C"/>
</dbReference>
<evidence type="ECO:0000256" key="5">
    <source>
        <dbReference type="ARBA" id="ARBA00023157"/>
    </source>
</evidence>
<dbReference type="EMBL" id="CP008876">
    <property type="protein sequence ID" value="AIF66581.1"/>
    <property type="molecule type" value="Genomic_DNA"/>
</dbReference>
<name>A0A075LKI5_9BACI</name>
<keyword evidence="1" id="KW-0001">2Fe-2S</keyword>
<dbReference type="AlphaFoldDB" id="A0A075LKI5"/>
<dbReference type="InterPro" id="IPR036188">
    <property type="entry name" value="FAD/NAD-bd_sf"/>
</dbReference>
<keyword evidence="3" id="KW-0408">Iron</keyword>
<dbReference type="Proteomes" id="UP000027980">
    <property type="component" value="Chromosome"/>
</dbReference>
<dbReference type="InterPro" id="IPR038010">
    <property type="entry name" value="YhfW_C"/>
</dbReference>
<dbReference type="RefSeq" id="WP_038560767.1">
    <property type="nucleotide sequence ID" value="NZ_CP008876.1"/>
</dbReference>
<evidence type="ECO:0000313" key="7">
    <source>
        <dbReference type="EMBL" id="AIF66581.1"/>
    </source>
</evidence>
<evidence type="ECO:0000256" key="1">
    <source>
        <dbReference type="ARBA" id="ARBA00022714"/>
    </source>
</evidence>
<dbReference type="SUPFAM" id="SSF50022">
    <property type="entry name" value="ISP domain"/>
    <property type="match status" value="1"/>
</dbReference>
<keyword evidence="5" id="KW-1015">Disulfide bond</keyword>
<feature type="domain" description="Rieske" evidence="6">
    <location>
        <begin position="416"/>
        <end position="505"/>
    </location>
</feature>
<proteinExistence type="predicted"/>
<dbReference type="PROSITE" id="PS51296">
    <property type="entry name" value="RIESKE"/>
    <property type="match status" value="1"/>
</dbReference>
<reference evidence="7 8" key="1">
    <citation type="submission" date="2014-07" db="EMBL/GenBank/DDBJ databases">
        <title>Complete genome sequence of a moderately halophilic bacterium Terribacillus aidingensis MP602, isolated from Cryptomeria fortunei in Tianmu mountain in China.</title>
        <authorList>
            <person name="Wang Y."/>
            <person name="Lu P."/>
            <person name="Zhang L."/>
        </authorList>
    </citation>
    <scope>NUCLEOTIDE SEQUENCE [LARGE SCALE GENOMIC DNA]</scope>
    <source>
        <strain evidence="7 8">MP602</strain>
    </source>
</reference>
<dbReference type="CDD" id="cd03477">
    <property type="entry name" value="Rieske_YhfW_C"/>
    <property type="match status" value="1"/>
</dbReference>
<dbReference type="Gene3D" id="2.102.10.10">
    <property type="entry name" value="Rieske [2Fe-2S] iron-sulphur domain"/>
    <property type="match status" value="1"/>
</dbReference>
<dbReference type="InterPro" id="IPR036922">
    <property type="entry name" value="Rieske_2Fe-2S_sf"/>
</dbReference>
<evidence type="ECO:0000256" key="3">
    <source>
        <dbReference type="ARBA" id="ARBA00023004"/>
    </source>
</evidence>